<gene>
    <name evidence="3" type="ORF">KOR34_51200</name>
</gene>
<protein>
    <submittedName>
        <fullName evidence="3">Amidohydrolase</fullName>
    </submittedName>
</protein>
<dbReference type="InterPro" id="IPR032466">
    <property type="entry name" value="Metal_Hydrolase"/>
</dbReference>
<dbReference type="AlphaFoldDB" id="A0A5C5UTM0"/>
<evidence type="ECO:0000256" key="1">
    <source>
        <dbReference type="ARBA" id="ARBA00038310"/>
    </source>
</evidence>
<dbReference type="PANTHER" id="PTHR43569:SF2">
    <property type="entry name" value="AMIDOHYDROLASE-RELATED DOMAIN-CONTAINING PROTEIN"/>
    <property type="match status" value="1"/>
</dbReference>
<dbReference type="Pfam" id="PF04909">
    <property type="entry name" value="Amidohydro_2"/>
    <property type="match status" value="1"/>
</dbReference>
<dbReference type="RefSeq" id="WP_146568926.1">
    <property type="nucleotide sequence ID" value="NZ_SIHJ01000007.1"/>
</dbReference>
<reference evidence="3 4" key="1">
    <citation type="submission" date="2019-02" db="EMBL/GenBank/DDBJ databases">
        <title>Deep-cultivation of Planctomycetes and their phenomic and genomic characterization uncovers novel biology.</title>
        <authorList>
            <person name="Wiegand S."/>
            <person name="Jogler M."/>
            <person name="Boedeker C."/>
            <person name="Pinto D."/>
            <person name="Vollmers J."/>
            <person name="Rivas-Marin E."/>
            <person name="Kohn T."/>
            <person name="Peeters S.H."/>
            <person name="Heuer A."/>
            <person name="Rast P."/>
            <person name="Oberbeckmann S."/>
            <person name="Bunk B."/>
            <person name="Jeske O."/>
            <person name="Meyerdierks A."/>
            <person name="Storesund J.E."/>
            <person name="Kallscheuer N."/>
            <person name="Luecker S."/>
            <person name="Lage O.M."/>
            <person name="Pohl T."/>
            <person name="Merkel B.J."/>
            <person name="Hornburger P."/>
            <person name="Mueller R.-W."/>
            <person name="Bruemmer F."/>
            <person name="Labrenz M."/>
            <person name="Spormann A.M."/>
            <person name="Op Den Camp H."/>
            <person name="Overmann J."/>
            <person name="Amann R."/>
            <person name="Jetten M.S.M."/>
            <person name="Mascher T."/>
            <person name="Medema M.H."/>
            <person name="Devos D.P."/>
            <person name="Kaster A.-K."/>
            <person name="Ovreas L."/>
            <person name="Rohde M."/>
            <person name="Galperin M.Y."/>
            <person name="Jogler C."/>
        </authorList>
    </citation>
    <scope>NUCLEOTIDE SEQUENCE [LARGE SCALE GENOMIC DNA]</scope>
    <source>
        <strain evidence="3 4">KOR34</strain>
    </source>
</reference>
<proteinExistence type="inferred from homology"/>
<evidence type="ECO:0000259" key="2">
    <source>
        <dbReference type="Pfam" id="PF04909"/>
    </source>
</evidence>
<accession>A0A5C5UTM0</accession>
<sequence>MVIDAHHHFWNYSPSAYGWIDESMAAIARDFTPADLAAEAQTAGVDGVVSVQARQTLEETGWLLGLADQHDLIRGVVGWAPLASDDIAGVLAELAGHPKLKGLRHVVQDEPDERFLEGQAFNRGVSLLSGHGLVYDLLIFERQLPAAIAFVDRHPDTRFVLDHIAKPRIEAGELSPWKENIAELARRPNVWCKVSGMVTEADLQGWTADGLRPYFDAVLEGFGPGRLMFGSDWPVCLLACDYARWLQTVRDWASDLSAAEQRSLFGETAINVYQL</sequence>
<dbReference type="GO" id="GO:0016787">
    <property type="term" value="F:hydrolase activity"/>
    <property type="evidence" value="ECO:0007669"/>
    <property type="project" value="UniProtKB-KW"/>
</dbReference>
<feature type="domain" description="Amidohydrolase-related" evidence="2">
    <location>
        <begin position="3"/>
        <end position="275"/>
    </location>
</feature>
<evidence type="ECO:0000313" key="3">
    <source>
        <dbReference type="EMBL" id="TWT29566.1"/>
    </source>
</evidence>
<dbReference type="OrthoDB" id="5450317at2"/>
<organism evidence="3 4">
    <name type="scientific">Posidoniimonas corsicana</name>
    <dbReference type="NCBI Taxonomy" id="1938618"/>
    <lineage>
        <taxon>Bacteria</taxon>
        <taxon>Pseudomonadati</taxon>
        <taxon>Planctomycetota</taxon>
        <taxon>Planctomycetia</taxon>
        <taxon>Pirellulales</taxon>
        <taxon>Lacipirellulaceae</taxon>
        <taxon>Posidoniimonas</taxon>
    </lineage>
</organism>
<name>A0A5C5UTM0_9BACT</name>
<comment type="similarity">
    <text evidence="1">Belongs to the metallo-dependent hydrolases superfamily.</text>
</comment>
<comment type="caution">
    <text evidence="3">The sequence shown here is derived from an EMBL/GenBank/DDBJ whole genome shotgun (WGS) entry which is preliminary data.</text>
</comment>
<dbReference type="PANTHER" id="PTHR43569">
    <property type="entry name" value="AMIDOHYDROLASE"/>
    <property type="match status" value="1"/>
</dbReference>
<keyword evidence="4" id="KW-1185">Reference proteome</keyword>
<dbReference type="SUPFAM" id="SSF51556">
    <property type="entry name" value="Metallo-dependent hydrolases"/>
    <property type="match status" value="1"/>
</dbReference>
<dbReference type="EMBL" id="SIHJ01000007">
    <property type="protein sequence ID" value="TWT29566.1"/>
    <property type="molecule type" value="Genomic_DNA"/>
</dbReference>
<keyword evidence="3" id="KW-0378">Hydrolase</keyword>
<dbReference type="Gene3D" id="3.20.20.140">
    <property type="entry name" value="Metal-dependent hydrolases"/>
    <property type="match status" value="1"/>
</dbReference>
<evidence type="ECO:0000313" key="4">
    <source>
        <dbReference type="Proteomes" id="UP000316714"/>
    </source>
</evidence>
<dbReference type="InterPro" id="IPR052350">
    <property type="entry name" value="Metallo-dep_Lactonases"/>
</dbReference>
<dbReference type="Proteomes" id="UP000316714">
    <property type="component" value="Unassembled WGS sequence"/>
</dbReference>
<dbReference type="InterPro" id="IPR006680">
    <property type="entry name" value="Amidohydro-rel"/>
</dbReference>